<dbReference type="FunFam" id="3.30.1330.40:FF:000001">
    <property type="entry name" value="L-PSP family endoribonuclease"/>
    <property type="match status" value="1"/>
</dbReference>
<evidence type="ECO:0000313" key="2">
    <source>
        <dbReference type="EMBL" id="MBK9716465.1"/>
    </source>
</evidence>
<dbReference type="Gene3D" id="3.30.1330.40">
    <property type="entry name" value="RutC-like"/>
    <property type="match status" value="1"/>
</dbReference>
<dbReference type="GO" id="GO:0019239">
    <property type="term" value="F:deaminase activity"/>
    <property type="evidence" value="ECO:0007669"/>
    <property type="project" value="TreeGrafter"/>
</dbReference>
<dbReference type="Proteomes" id="UP000808349">
    <property type="component" value="Unassembled WGS sequence"/>
</dbReference>
<proteinExistence type="inferred from homology"/>
<protein>
    <submittedName>
        <fullName evidence="2">RidA family protein</fullName>
    </submittedName>
</protein>
<dbReference type="AlphaFoldDB" id="A0A9D7S765"/>
<dbReference type="PANTHER" id="PTHR11803">
    <property type="entry name" value="2-IMINOBUTANOATE/2-IMINOPROPANOATE DEAMINASE RIDA"/>
    <property type="match status" value="1"/>
</dbReference>
<dbReference type="EMBL" id="JADKFW010000004">
    <property type="protein sequence ID" value="MBK9716465.1"/>
    <property type="molecule type" value="Genomic_DNA"/>
</dbReference>
<comment type="caution">
    <text evidence="2">The sequence shown here is derived from an EMBL/GenBank/DDBJ whole genome shotgun (WGS) entry which is preliminary data.</text>
</comment>
<dbReference type="SUPFAM" id="SSF55298">
    <property type="entry name" value="YjgF-like"/>
    <property type="match status" value="1"/>
</dbReference>
<sequence>MRKIIFTPNAPPPIGPYSQAIKVGHTLYVSGQIALDPKSGELLMSNIEEETHRVLDNIEAILHEAEMEFKDIVKCTVFVKNISQFTNINAVYSTYFPKVGAPARELVEVSELPKGVNIEISCIAYK</sequence>
<comment type="similarity">
    <text evidence="1">Belongs to the RutC family.</text>
</comment>
<accession>A0A9D7S765</accession>
<evidence type="ECO:0000256" key="1">
    <source>
        <dbReference type="ARBA" id="ARBA00010552"/>
    </source>
</evidence>
<reference evidence="2 3" key="1">
    <citation type="submission" date="2020-10" db="EMBL/GenBank/DDBJ databases">
        <title>Connecting structure to function with the recovery of over 1000 high-quality activated sludge metagenome-assembled genomes encoding full-length rRNA genes using long-read sequencing.</title>
        <authorList>
            <person name="Singleton C.M."/>
            <person name="Petriglieri F."/>
            <person name="Kristensen J.M."/>
            <person name="Kirkegaard R.H."/>
            <person name="Michaelsen T.Y."/>
            <person name="Andersen M.H."/>
            <person name="Karst S.M."/>
            <person name="Dueholm M.S."/>
            <person name="Nielsen P.H."/>
            <person name="Albertsen M."/>
        </authorList>
    </citation>
    <scope>NUCLEOTIDE SEQUENCE [LARGE SCALE GENOMIC DNA]</scope>
    <source>
        <strain evidence="2">Ribe_18-Q3-R11-54_BAT3C.373</strain>
    </source>
</reference>
<name>A0A9D7S765_9BACT</name>
<dbReference type="CDD" id="cd00448">
    <property type="entry name" value="YjgF_YER057c_UK114_family"/>
    <property type="match status" value="1"/>
</dbReference>
<dbReference type="InterPro" id="IPR035959">
    <property type="entry name" value="RutC-like_sf"/>
</dbReference>
<dbReference type="InterPro" id="IPR006175">
    <property type="entry name" value="YjgF/YER057c/UK114"/>
</dbReference>
<dbReference type="InterPro" id="IPR006056">
    <property type="entry name" value="RidA"/>
</dbReference>
<dbReference type="GO" id="GO:0005829">
    <property type="term" value="C:cytosol"/>
    <property type="evidence" value="ECO:0007669"/>
    <property type="project" value="TreeGrafter"/>
</dbReference>
<organism evidence="2 3">
    <name type="scientific">Candidatus Defluviibacterium haderslevense</name>
    <dbReference type="NCBI Taxonomy" id="2981993"/>
    <lineage>
        <taxon>Bacteria</taxon>
        <taxon>Pseudomonadati</taxon>
        <taxon>Bacteroidota</taxon>
        <taxon>Saprospiria</taxon>
        <taxon>Saprospirales</taxon>
        <taxon>Saprospiraceae</taxon>
        <taxon>Candidatus Defluviibacterium</taxon>
    </lineage>
</organism>
<dbReference type="Pfam" id="PF01042">
    <property type="entry name" value="Ribonuc_L-PSP"/>
    <property type="match status" value="1"/>
</dbReference>
<gene>
    <name evidence="2" type="ORF">IPO85_02880</name>
</gene>
<evidence type="ECO:0000313" key="3">
    <source>
        <dbReference type="Proteomes" id="UP000808349"/>
    </source>
</evidence>
<dbReference type="NCBIfam" id="TIGR00004">
    <property type="entry name" value="Rid family detoxifying hydrolase"/>
    <property type="match status" value="1"/>
</dbReference>
<dbReference type="PANTHER" id="PTHR11803:SF39">
    <property type="entry name" value="2-IMINOBUTANOATE_2-IMINOPROPANOATE DEAMINASE"/>
    <property type="match status" value="1"/>
</dbReference>